<dbReference type="Pfam" id="PF01095">
    <property type="entry name" value="Pectinesterase"/>
    <property type="match status" value="1"/>
</dbReference>
<comment type="subcellular location">
    <subcellularLocation>
        <location evidence="1">Secreted</location>
        <location evidence="1">Cell wall</location>
    </subcellularLocation>
</comment>
<dbReference type="GO" id="GO:0045490">
    <property type="term" value="P:pectin catabolic process"/>
    <property type="evidence" value="ECO:0007669"/>
    <property type="project" value="UniProtKB-UniRule"/>
</dbReference>
<evidence type="ECO:0000256" key="1">
    <source>
        <dbReference type="ARBA" id="ARBA00004191"/>
    </source>
</evidence>
<evidence type="ECO:0000256" key="8">
    <source>
        <dbReference type="ARBA" id="ARBA00022801"/>
    </source>
</evidence>
<dbReference type="GO" id="GO:0030599">
    <property type="term" value="F:pectinesterase activity"/>
    <property type="evidence" value="ECO:0007669"/>
    <property type="project" value="UniProtKB-UniRule"/>
</dbReference>
<keyword evidence="8 12" id="KW-0378">Hydrolase</keyword>
<dbReference type="InterPro" id="IPR011050">
    <property type="entry name" value="Pectin_lyase_fold/virulence"/>
</dbReference>
<feature type="active site" evidence="11">
    <location>
        <position position="223"/>
    </location>
</feature>
<comment type="pathway">
    <text evidence="2 12">Glycan metabolism; pectin degradation; 2-dehydro-3-deoxy-D-gluconate from pectin: step 1/5.</text>
</comment>
<dbReference type="InterPro" id="IPR000070">
    <property type="entry name" value="Pectinesterase_cat"/>
</dbReference>
<dbReference type="OrthoDB" id="2019149at2759"/>
<accession>A0A6A1UUR5</accession>
<evidence type="ECO:0000256" key="4">
    <source>
        <dbReference type="ARBA" id="ARBA00013229"/>
    </source>
</evidence>
<dbReference type="Proteomes" id="UP000516437">
    <property type="component" value="Chromosome 8"/>
</dbReference>
<dbReference type="EMBL" id="RXIC02000026">
    <property type="protein sequence ID" value="KAB1204102.1"/>
    <property type="molecule type" value="Genomic_DNA"/>
</dbReference>
<dbReference type="GO" id="GO:0042545">
    <property type="term" value="P:cell wall modification"/>
    <property type="evidence" value="ECO:0007669"/>
    <property type="project" value="UniProtKB-UniRule"/>
</dbReference>
<keyword evidence="15" id="KW-1185">Reference proteome</keyword>
<dbReference type="PANTHER" id="PTHR31321">
    <property type="entry name" value="ACYL-COA THIOESTER HYDROLASE YBHC-RELATED"/>
    <property type="match status" value="1"/>
</dbReference>
<sequence length="366" mass="39995">MAGKKTCFVFHAALTTIFLIATSVISDDTAPIPANKAQLSNWFNNNVKPYTHRKGSLEPALAKAEESPLVIKVTKAGGEKFTTITDAIKSIPAGNTRRVIVFIGAGEYKEKVKIERTKPFVTLYGSPKNMPTLTFDGTAAKYGTVDSATLIVESNYFVAANIILKNSAPRPDGKRKGAQAAALRISGDNAAFYNCKIKGFQDTLCDDRGNHFFKDCYIEGTVDFIFGSGRSLYLNTELYVIGDAGLTMIAAQARESEDNTGYSFVHCSITGTGTGTFLGRAWMSRPRVVYAYTSMSRVINPAGWSDSFHPERDRTVFYGEYKCSGPGAVVSRRVKYSKQLTDAQVRPFITLGYIQGSSWLLPPPSV</sequence>
<dbReference type="PROSITE" id="PS00503">
    <property type="entry name" value="PECTINESTERASE_2"/>
    <property type="match status" value="1"/>
</dbReference>
<proteinExistence type="inferred from homology"/>
<evidence type="ECO:0000256" key="12">
    <source>
        <dbReference type="RuleBase" id="RU000589"/>
    </source>
</evidence>
<evidence type="ECO:0000256" key="7">
    <source>
        <dbReference type="ARBA" id="ARBA00022729"/>
    </source>
</evidence>
<evidence type="ECO:0000256" key="3">
    <source>
        <dbReference type="ARBA" id="ARBA00008891"/>
    </source>
</evidence>
<evidence type="ECO:0000313" key="15">
    <source>
        <dbReference type="Proteomes" id="UP000516437"/>
    </source>
</evidence>
<comment type="caution">
    <text evidence="14">The sequence shown here is derived from an EMBL/GenBank/DDBJ whole genome shotgun (WGS) entry which is preliminary data.</text>
</comment>
<dbReference type="Gene3D" id="2.160.20.10">
    <property type="entry name" value="Single-stranded right-handed beta-helix, Pectin lyase-like"/>
    <property type="match status" value="1"/>
</dbReference>
<organism evidence="14 15">
    <name type="scientific">Morella rubra</name>
    <name type="common">Chinese bayberry</name>
    <dbReference type="NCBI Taxonomy" id="262757"/>
    <lineage>
        <taxon>Eukaryota</taxon>
        <taxon>Viridiplantae</taxon>
        <taxon>Streptophyta</taxon>
        <taxon>Embryophyta</taxon>
        <taxon>Tracheophyta</taxon>
        <taxon>Spermatophyta</taxon>
        <taxon>Magnoliopsida</taxon>
        <taxon>eudicotyledons</taxon>
        <taxon>Gunneridae</taxon>
        <taxon>Pentapetalae</taxon>
        <taxon>rosids</taxon>
        <taxon>fabids</taxon>
        <taxon>Fagales</taxon>
        <taxon>Myricaceae</taxon>
        <taxon>Morella</taxon>
    </lineage>
</organism>
<evidence type="ECO:0000256" key="10">
    <source>
        <dbReference type="ARBA" id="ARBA00047928"/>
    </source>
</evidence>
<feature type="signal peptide" evidence="12">
    <location>
        <begin position="1"/>
        <end position="26"/>
    </location>
</feature>
<reference evidence="14 15" key="1">
    <citation type="journal article" date="2019" name="Plant Biotechnol. J.">
        <title>The red bayberry genome and genetic basis of sex determination.</title>
        <authorList>
            <person name="Jia H.M."/>
            <person name="Jia H.J."/>
            <person name="Cai Q.L."/>
            <person name="Wang Y."/>
            <person name="Zhao H.B."/>
            <person name="Yang W.F."/>
            <person name="Wang G.Y."/>
            <person name="Li Y.H."/>
            <person name="Zhan D.L."/>
            <person name="Shen Y.T."/>
            <person name="Niu Q.F."/>
            <person name="Chang L."/>
            <person name="Qiu J."/>
            <person name="Zhao L."/>
            <person name="Xie H.B."/>
            <person name="Fu W.Y."/>
            <person name="Jin J."/>
            <person name="Li X.W."/>
            <person name="Jiao Y."/>
            <person name="Zhou C.C."/>
            <person name="Tu T."/>
            <person name="Chai C.Y."/>
            <person name="Gao J.L."/>
            <person name="Fan L.J."/>
            <person name="van de Weg E."/>
            <person name="Wang J.Y."/>
            <person name="Gao Z.S."/>
        </authorList>
    </citation>
    <scope>NUCLEOTIDE SEQUENCE [LARGE SCALE GENOMIC DNA]</scope>
    <source>
        <tissue evidence="14">Leaves</tissue>
    </source>
</reference>
<comment type="similarity">
    <text evidence="3">Belongs to the pectinesterase family.</text>
</comment>
<dbReference type="SUPFAM" id="SSF51126">
    <property type="entry name" value="Pectin lyase-like"/>
    <property type="match status" value="1"/>
</dbReference>
<dbReference type="FunFam" id="2.160.20.10:FF:000008">
    <property type="entry name" value="Pectinesterase"/>
    <property type="match status" value="1"/>
</dbReference>
<evidence type="ECO:0000256" key="9">
    <source>
        <dbReference type="ARBA" id="ARBA00023085"/>
    </source>
</evidence>
<keyword evidence="7 12" id="KW-0732">Signal</keyword>
<evidence type="ECO:0000256" key="2">
    <source>
        <dbReference type="ARBA" id="ARBA00005184"/>
    </source>
</evidence>
<keyword evidence="9 12" id="KW-0063">Aspartyl esterase</keyword>
<gene>
    <name evidence="14" type="ORF">CJ030_MR8G001614</name>
</gene>
<comment type="catalytic activity">
    <reaction evidence="10 12">
        <text>[(1-&gt;4)-alpha-D-galacturonosyl methyl ester](n) + n H2O = [(1-&gt;4)-alpha-D-galacturonosyl](n) + n methanol + n H(+)</text>
        <dbReference type="Rhea" id="RHEA:22380"/>
        <dbReference type="Rhea" id="RHEA-COMP:14570"/>
        <dbReference type="Rhea" id="RHEA-COMP:14573"/>
        <dbReference type="ChEBI" id="CHEBI:15377"/>
        <dbReference type="ChEBI" id="CHEBI:15378"/>
        <dbReference type="ChEBI" id="CHEBI:17790"/>
        <dbReference type="ChEBI" id="CHEBI:140522"/>
        <dbReference type="ChEBI" id="CHEBI:140523"/>
        <dbReference type="EC" id="3.1.1.11"/>
    </reaction>
</comment>
<name>A0A6A1UUR5_9ROSI</name>
<evidence type="ECO:0000256" key="5">
    <source>
        <dbReference type="ARBA" id="ARBA00022512"/>
    </source>
</evidence>
<keyword evidence="6" id="KW-0964">Secreted</keyword>
<feature type="domain" description="Pectinesterase catalytic" evidence="13">
    <location>
        <begin position="72"/>
        <end position="356"/>
    </location>
</feature>
<evidence type="ECO:0000256" key="11">
    <source>
        <dbReference type="PROSITE-ProRule" id="PRU10040"/>
    </source>
</evidence>
<evidence type="ECO:0000256" key="6">
    <source>
        <dbReference type="ARBA" id="ARBA00022525"/>
    </source>
</evidence>
<dbReference type="PANTHER" id="PTHR31321:SF87">
    <property type="entry name" value="PECTINESTERASE 63-RELATED"/>
    <property type="match status" value="1"/>
</dbReference>
<evidence type="ECO:0000313" key="14">
    <source>
        <dbReference type="EMBL" id="KAB1204102.1"/>
    </source>
</evidence>
<dbReference type="InterPro" id="IPR033131">
    <property type="entry name" value="Pectinesterase_Asp_AS"/>
</dbReference>
<dbReference type="InterPro" id="IPR012334">
    <property type="entry name" value="Pectin_lyas_fold"/>
</dbReference>
<protein>
    <recommendedName>
        <fullName evidence="4 12">Pectinesterase</fullName>
        <ecNumber evidence="4 12">3.1.1.11</ecNumber>
    </recommendedName>
</protein>
<feature type="chain" id="PRO_5025714489" description="Pectinesterase" evidence="12">
    <location>
        <begin position="27"/>
        <end position="366"/>
    </location>
</feature>
<dbReference type="UniPathway" id="UPA00545">
    <property type="reaction ID" value="UER00823"/>
</dbReference>
<dbReference type="AlphaFoldDB" id="A0A6A1UUR5"/>
<evidence type="ECO:0000259" key="13">
    <source>
        <dbReference type="Pfam" id="PF01095"/>
    </source>
</evidence>
<dbReference type="EC" id="3.1.1.11" evidence="4 12"/>
<keyword evidence="5" id="KW-0134">Cell wall</keyword>